<accession>A0ABP8FS80</accession>
<keyword evidence="2" id="KW-1185">Reference proteome</keyword>
<organism evidence="1 2">
    <name type="scientific">Compostibacter hankyongensis</name>
    <dbReference type="NCBI Taxonomy" id="1007089"/>
    <lineage>
        <taxon>Bacteria</taxon>
        <taxon>Pseudomonadati</taxon>
        <taxon>Bacteroidota</taxon>
        <taxon>Chitinophagia</taxon>
        <taxon>Chitinophagales</taxon>
        <taxon>Chitinophagaceae</taxon>
        <taxon>Compostibacter</taxon>
    </lineage>
</organism>
<dbReference type="EMBL" id="BAABFN010000004">
    <property type="protein sequence ID" value="GAA4309950.1"/>
    <property type="molecule type" value="Genomic_DNA"/>
</dbReference>
<sequence>MTKEEHKLSNKYKVDEIDIPCIDPDIYDGLGEKRQNKLKQTSYD</sequence>
<gene>
    <name evidence="1" type="ORF">GCM10023143_18080</name>
</gene>
<comment type="caution">
    <text evidence="1">The sequence shown here is derived from an EMBL/GenBank/DDBJ whole genome shotgun (WGS) entry which is preliminary data.</text>
</comment>
<evidence type="ECO:0000313" key="1">
    <source>
        <dbReference type="EMBL" id="GAA4309950.1"/>
    </source>
</evidence>
<proteinExistence type="predicted"/>
<reference evidence="2" key="1">
    <citation type="journal article" date="2019" name="Int. J. Syst. Evol. Microbiol.">
        <title>The Global Catalogue of Microorganisms (GCM) 10K type strain sequencing project: providing services to taxonomists for standard genome sequencing and annotation.</title>
        <authorList>
            <consortium name="The Broad Institute Genomics Platform"/>
            <consortium name="The Broad Institute Genome Sequencing Center for Infectious Disease"/>
            <person name="Wu L."/>
            <person name="Ma J."/>
        </authorList>
    </citation>
    <scope>NUCLEOTIDE SEQUENCE [LARGE SCALE GENOMIC DNA]</scope>
    <source>
        <strain evidence="2">JCM 17664</strain>
    </source>
</reference>
<evidence type="ECO:0000313" key="2">
    <source>
        <dbReference type="Proteomes" id="UP001501207"/>
    </source>
</evidence>
<name>A0ABP8FS80_9BACT</name>
<protein>
    <submittedName>
        <fullName evidence="1">Uncharacterized protein</fullName>
    </submittedName>
</protein>
<dbReference type="Proteomes" id="UP001501207">
    <property type="component" value="Unassembled WGS sequence"/>
</dbReference>